<evidence type="ECO:0000313" key="5">
    <source>
        <dbReference type="Proteomes" id="UP000466345"/>
    </source>
</evidence>
<dbReference type="Proteomes" id="UP000466345">
    <property type="component" value="Unassembled WGS sequence"/>
</dbReference>
<feature type="active site" evidence="3">
    <location>
        <position position="21"/>
    </location>
</feature>
<reference evidence="4 5" key="1">
    <citation type="submission" date="2019-10" db="EMBL/GenBank/DDBJ databases">
        <title>Streptomyces smaragdinus sp. nov. and Streptomyces fabii sp. nov., isolated from the gut of fungus growing-termite Macrotermes natalensis.</title>
        <authorList>
            <person name="Schwitalla J."/>
            <person name="Benndorf R."/>
            <person name="Martin K."/>
            <person name="De Beer W."/>
            <person name="Kaster A.-K."/>
            <person name="Vollmers J."/>
            <person name="Poulsen M."/>
            <person name="Beemelmanns C."/>
        </authorList>
    </citation>
    <scope>NUCLEOTIDE SEQUENCE [LARGE SCALE GENOMIC DNA]</scope>
    <source>
        <strain evidence="4 5">RB5</strain>
    </source>
</reference>
<evidence type="ECO:0000313" key="4">
    <source>
        <dbReference type="EMBL" id="MQY12078.1"/>
    </source>
</evidence>
<evidence type="ECO:0000256" key="3">
    <source>
        <dbReference type="PROSITE-ProRule" id="PRU10099"/>
    </source>
</evidence>
<dbReference type="InterPro" id="IPR020827">
    <property type="entry name" value="Asparaginase/glutaminase_AS1"/>
</dbReference>
<evidence type="ECO:0000256" key="1">
    <source>
        <dbReference type="ARBA" id="ARBA00010518"/>
    </source>
</evidence>
<dbReference type="PROSITE" id="PS00144">
    <property type="entry name" value="ASN_GLN_ASE_1"/>
    <property type="match status" value="1"/>
</dbReference>
<dbReference type="GO" id="GO:0006520">
    <property type="term" value="P:amino acid metabolic process"/>
    <property type="evidence" value="ECO:0007669"/>
    <property type="project" value="InterPro"/>
</dbReference>
<comment type="similarity">
    <text evidence="1">Belongs to the asparaginase 1 family.</text>
</comment>
<sequence length="372" mass="40083">MINEGKTMELSRRGLLRTGGTVAAGLALTGLTGRAHAAAQALPATPSFDLADGSDALFMHKTSWCPTVMQSAGYDHLNKHWYVAQVMYNPGDGVSHATRLAQGDIAITKLSADGSTKLGRMYLRGFGHGAQFGVEPTAAGSAPYLWIEYDSQLNAAGTTGFGTKVCRIRYLGPPTAEPPRSFHWDDAQDRADMDFRDRTPDPLQLPGTGSTLSSPRAVVDMQHRRLLVRFGRNGQTQAAVWDLAKAVAAPLGAPLLLRQNLPAPVYDSQGFCLYGSWMYMLEGESYKSGGPADTTDVGTTYITKVDLNSAYSERALTRALKSLVFREPEGMNIMLVPDPAAAGAYLPRLSFGFASGDEGDRRVNIAYKDALV</sequence>
<gene>
    <name evidence="4" type="ORF">SRB5_22070</name>
</gene>
<comment type="caution">
    <text evidence="4">The sequence shown here is derived from an EMBL/GenBank/DDBJ whole genome shotgun (WGS) entry which is preliminary data.</text>
</comment>
<keyword evidence="5" id="KW-1185">Reference proteome</keyword>
<organism evidence="4 5">
    <name type="scientific">Streptomyces smaragdinus</name>
    <dbReference type="NCBI Taxonomy" id="2585196"/>
    <lineage>
        <taxon>Bacteria</taxon>
        <taxon>Bacillati</taxon>
        <taxon>Actinomycetota</taxon>
        <taxon>Actinomycetes</taxon>
        <taxon>Kitasatosporales</taxon>
        <taxon>Streptomycetaceae</taxon>
        <taxon>Streptomyces</taxon>
    </lineage>
</organism>
<dbReference type="EC" id="3.5.1.1" evidence="2"/>
<name>A0A7K0CF39_9ACTN</name>
<dbReference type="PROSITE" id="PS51318">
    <property type="entry name" value="TAT"/>
    <property type="match status" value="1"/>
</dbReference>
<dbReference type="EMBL" id="WEGJ01000005">
    <property type="protein sequence ID" value="MQY12078.1"/>
    <property type="molecule type" value="Genomic_DNA"/>
</dbReference>
<dbReference type="AlphaFoldDB" id="A0A7K0CF39"/>
<proteinExistence type="inferred from homology"/>
<protein>
    <recommendedName>
        <fullName evidence="2">asparaginase</fullName>
        <ecNumber evidence="2">3.5.1.1</ecNumber>
    </recommendedName>
</protein>
<dbReference type="InterPro" id="IPR006311">
    <property type="entry name" value="TAT_signal"/>
</dbReference>
<evidence type="ECO:0000256" key="2">
    <source>
        <dbReference type="ARBA" id="ARBA00012920"/>
    </source>
</evidence>
<accession>A0A7K0CF39</accession>
<dbReference type="GO" id="GO:0004067">
    <property type="term" value="F:asparaginase activity"/>
    <property type="evidence" value="ECO:0007669"/>
    <property type="project" value="UniProtKB-EC"/>
</dbReference>